<keyword evidence="1" id="KW-0040">ANK repeat</keyword>
<organism evidence="3 4">
    <name type="scientific">Orbilia oligospora</name>
    <name type="common">Nematode-trapping fungus</name>
    <name type="synonym">Arthrobotrys oligospora</name>
    <dbReference type="NCBI Taxonomy" id="2813651"/>
    <lineage>
        <taxon>Eukaryota</taxon>
        <taxon>Fungi</taxon>
        <taxon>Dikarya</taxon>
        <taxon>Ascomycota</taxon>
        <taxon>Pezizomycotina</taxon>
        <taxon>Orbiliomycetes</taxon>
        <taxon>Orbiliales</taxon>
        <taxon>Orbiliaceae</taxon>
        <taxon>Orbilia</taxon>
    </lineage>
</organism>
<comment type="caution">
    <text evidence="3">The sequence shown here is derived from an EMBL/GenBank/DDBJ whole genome shotgun (WGS) entry which is preliminary data.</text>
</comment>
<protein>
    <submittedName>
        <fullName evidence="3">Uncharacterized protein</fullName>
    </submittedName>
</protein>
<proteinExistence type="predicted"/>
<reference evidence="3 4" key="1">
    <citation type="submission" date="2019-06" db="EMBL/GenBank/DDBJ databases">
        <authorList>
            <person name="Palmer J.M."/>
        </authorList>
    </citation>
    <scope>NUCLEOTIDE SEQUENCE [LARGE SCALE GENOMIC DNA]</scope>
    <source>
        <strain evidence="3 4">TWF102</strain>
    </source>
</reference>
<dbReference type="InterPro" id="IPR002110">
    <property type="entry name" value="Ankyrin_rpt"/>
</dbReference>
<feature type="repeat" description="ANK" evidence="1">
    <location>
        <begin position="31"/>
        <end position="60"/>
    </location>
</feature>
<dbReference type="Gene3D" id="1.25.40.20">
    <property type="entry name" value="Ankyrin repeat-containing domain"/>
    <property type="match status" value="1"/>
</dbReference>
<feature type="region of interest" description="Disordered" evidence="2">
    <location>
        <begin position="106"/>
        <end position="125"/>
    </location>
</feature>
<dbReference type="SUPFAM" id="SSF48403">
    <property type="entry name" value="Ankyrin repeat"/>
    <property type="match status" value="1"/>
</dbReference>
<dbReference type="AlphaFoldDB" id="A0A7C8IY20"/>
<dbReference type="PROSITE" id="PS50088">
    <property type="entry name" value="ANK_REPEAT"/>
    <property type="match status" value="1"/>
</dbReference>
<gene>
    <name evidence="3" type="ORF">TWF102_001692</name>
</gene>
<evidence type="ECO:0000256" key="1">
    <source>
        <dbReference type="PROSITE-ProRule" id="PRU00023"/>
    </source>
</evidence>
<evidence type="ECO:0000313" key="3">
    <source>
        <dbReference type="EMBL" id="KAF3081334.1"/>
    </source>
</evidence>
<dbReference type="Pfam" id="PF00023">
    <property type="entry name" value="Ank"/>
    <property type="match status" value="1"/>
</dbReference>
<dbReference type="PROSITE" id="PS50297">
    <property type="entry name" value="ANK_REP_REGION"/>
    <property type="match status" value="1"/>
</dbReference>
<name>A0A7C8IY20_ORBOL</name>
<accession>A0A7C8IY20</accession>
<dbReference type="InterPro" id="IPR036770">
    <property type="entry name" value="Ankyrin_rpt-contain_sf"/>
</dbReference>
<dbReference type="EMBL" id="WIQW01000127">
    <property type="protein sequence ID" value="KAF3081334.1"/>
    <property type="molecule type" value="Genomic_DNA"/>
</dbReference>
<sequence length="154" mass="16666">MDVRASVGCLGLNLLHVNNDGFYNFEYFPGTPLRVAAWYGNKAAVELLLDHGADIGYSGGFIALDPGLKPERSRNVFVCDGTALEPARQWGHTGIVDILERNLSGRGSQGEVNTPRELNAPREDDTGLGWDLSFNNPSPSSSVVNVRLAPNLNL</sequence>
<evidence type="ECO:0000256" key="2">
    <source>
        <dbReference type="SAM" id="MobiDB-lite"/>
    </source>
</evidence>
<evidence type="ECO:0000313" key="4">
    <source>
        <dbReference type="Proteomes" id="UP000475325"/>
    </source>
</evidence>
<dbReference type="Proteomes" id="UP000475325">
    <property type="component" value="Unassembled WGS sequence"/>
</dbReference>